<keyword evidence="2" id="KW-0472">Membrane</keyword>
<dbReference type="InterPro" id="IPR003343">
    <property type="entry name" value="Big_2"/>
</dbReference>
<dbReference type="Gene3D" id="2.60.40.1080">
    <property type="match status" value="1"/>
</dbReference>
<evidence type="ECO:0000256" key="1">
    <source>
        <dbReference type="SAM" id="MobiDB-lite"/>
    </source>
</evidence>
<feature type="compositionally biased region" description="Acidic residues" evidence="1">
    <location>
        <begin position="123"/>
        <end position="135"/>
    </location>
</feature>
<dbReference type="SMART" id="SM00287">
    <property type="entry name" value="SH3b"/>
    <property type="match status" value="1"/>
</dbReference>
<protein>
    <submittedName>
        <fullName evidence="4">SH3 domain-containing protein</fullName>
    </submittedName>
</protein>
<dbReference type="Proteomes" id="UP000719500">
    <property type="component" value="Unassembled WGS sequence"/>
</dbReference>
<dbReference type="Pfam" id="PF26182">
    <property type="entry name" value="Ig_NUP210_5th"/>
    <property type="match status" value="1"/>
</dbReference>
<reference evidence="4 5" key="1">
    <citation type="journal article" date="2021" name="Sci. Rep.">
        <title>The distribution of antibiotic resistance genes in chicken gut microbiota commensals.</title>
        <authorList>
            <person name="Juricova H."/>
            <person name="Matiasovicova J."/>
            <person name="Kubasova T."/>
            <person name="Cejkova D."/>
            <person name="Rychlik I."/>
        </authorList>
    </citation>
    <scope>NUCLEOTIDE SEQUENCE [LARGE SCALE GENOMIC DNA]</scope>
    <source>
        <strain evidence="4 5">An411</strain>
    </source>
</reference>
<accession>A0ABS2FW18</accession>
<feature type="transmembrane region" description="Helical" evidence="2">
    <location>
        <begin position="56"/>
        <end position="77"/>
    </location>
</feature>
<sequence length="317" mass="32439">MAMKRCPICGEKYSDTYKSCPFCEEEEALQSGSQIRRTAPARGGRRAAKNRRQPNLLSPILVVLIVIMAALLVYLLFGDQIAERLTGGTDAAQDQQVEDVTPDVPDTTDPETGEDVTMPESGDTGETEETDDGDTAAEQTDPATLPETLTIAYLGSPRTEFTMSVGDEPIPLTASGGSGTYTWSSSDDGIASVDASGKVTAVSAGQATLTVTDGSGKGTCLVRVRGGSAGSTTSAGGSTASSGGTLTAGAAVVVNASSGVRVRSGPNTDSEILATLSNGNSVQVVQSAGNGWYQITFVASGGVTTTGYMMGTYLSNS</sequence>
<comment type="caution">
    <text evidence="4">The sequence shown here is derived from an EMBL/GenBank/DDBJ whole genome shotgun (WGS) entry which is preliminary data.</text>
</comment>
<feature type="compositionally biased region" description="Acidic residues" evidence="1">
    <location>
        <begin position="96"/>
        <end position="114"/>
    </location>
</feature>
<gene>
    <name evidence="4" type="ORF">H9X91_10255</name>
</gene>
<dbReference type="EMBL" id="JACSNX010000017">
    <property type="protein sequence ID" value="MBM6851814.1"/>
    <property type="molecule type" value="Genomic_DNA"/>
</dbReference>
<dbReference type="InterPro" id="IPR003646">
    <property type="entry name" value="SH3-like_bac-type"/>
</dbReference>
<evidence type="ECO:0000256" key="2">
    <source>
        <dbReference type="SAM" id="Phobius"/>
    </source>
</evidence>
<dbReference type="InterPro" id="IPR008964">
    <property type="entry name" value="Invasin/intimin_cell_adhesion"/>
</dbReference>
<keyword evidence="5" id="KW-1185">Reference proteome</keyword>
<feature type="region of interest" description="Disordered" evidence="1">
    <location>
        <begin position="90"/>
        <end position="147"/>
    </location>
</feature>
<name>A0ABS2FW18_9FIRM</name>
<organism evidence="4 5">
    <name type="scientific">Oscillibacter valericigenes</name>
    <dbReference type="NCBI Taxonomy" id="351091"/>
    <lineage>
        <taxon>Bacteria</taxon>
        <taxon>Bacillati</taxon>
        <taxon>Bacillota</taxon>
        <taxon>Clostridia</taxon>
        <taxon>Eubacteriales</taxon>
        <taxon>Oscillospiraceae</taxon>
        <taxon>Oscillibacter</taxon>
    </lineage>
</organism>
<keyword evidence="2" id="KW-0812">Transmembrane</keyword>
<dbReference type="RefSeq" id="WP_204804832.1">
    <property type="nucleotide sequence ID" value="NZ_JACSNX010000017.1"/>
</dbReference>
<dbReference type="Gene3D" id="2.30.30.40">
    <property type="entry name" value="SH3 Domains"/>
    <property type="match status" value="1"/>
</dbReference>
<keyword evidence="2" id="KW-1133">Transmembrane helix</keyword>
<evidence type="ECO:0000313" key="4">
    <source>
        <dbReference type="EMBL" id="MBM6851814.1"/>
    </source>
</evidence>
<dbReference type="SMART" id="SM00635">
    <property type="entry name" value="BID_2"/>
    <property type="match status" value="1"/>
</dbReference>
<feature type="domain" description="SH3b" evidence="3">
    <location>
        <begin position="248"/>
        <end position="317"/>
    </location>
</feature>
<evidence type="ECO:0000313" key="5">
    <source>
        <dbReference type="Proteomes" id="UP000719500"/>
    </source>
</evidence>
<dbReference type="SUPFAM" id="SSF49373">
    <property type="entry name" value="Invasin/intimin cell-adhesion fragments"/>
    <property type="match status" value="1"/>
</dbReference>
<dbReference type="Pfam" id="PF08239">
    <property type="entry name" value="SH3_3"/>
    <property type="match status" value="1"/>
</dbReference>
<evidence type="ECO:0000259" key="3">
    <source>
        <dbReference type="PROSITE" id="PS51781"/>
    </source>
</evidence>
<proteinExistence type="predicted"/>
<dbReference type="PROSITE" id="PS51781">
    <property type="entry name" value="SH3B"/>
    <property type="match status" value="1"/>
</dbReference>